<dbReference type="RefSeq" id="WP_224312833.1">
    <property type="nucleotide sequence ID" value="NZ_JAIRBM010000005.1"/>
</dbReference>
<dbReference type="Pfam" id="PF02738">
    <property type="entry name" value="MoCoBD_1"/>
    <property type="match status" value="1"/>
</dbReference>
<dbReference type="EC" id="1.17.1.4" evidence="5"/>
<dbReference type="InterPro" id="IPR008274">
    <property type="entry name" value="AldOxase/xan_DH_MoCoBD1"/>
</dbReference>
<keyword evidence="6" id="KW-1185">Reference proteome</keyword>
<dbReference type="Gene3D" id="3.30.365.10">
    <property type="entry name" value="Aldehyde oxidase/xanthine dehydrogenase, molybdopterin binding domain"/>
    <property type="match status" value="4"/>
</dbReference>
<evidence type="ECO:0000256" key="3">
    <source>
        <dbReference type="SAM" id="MobiDB-lite"/>
    </source>
</evidence>
<dbReference type="GO" id="GO:0004854">
    <property type="term" value="F:xanthine dehydrogenase activity"/>
    <property type="evidence" value="ECO:0007669"/>
    <property type="project" value="UniProtKB-EC"/>
</dbReference>
<dbReference type="InterPro" id="IPR036856">
    <property type="entry name" value="Ald_Oxase/Xan_DH_a/b_sf"/>
</dbReference>
<gene>
    <name evidence="5" type="primary">xdhB</name>
    <name evidence="5" type="ORF">K9B37_09090</name>
</gene>
<comment type="caution">
    <text evidence="5">The sequence shown here is derived from an EMBL/GenBank/DDBJ whole genome shotgun (WGS) entry which is preliminary data.</text>
</comment>
<dbReference type="PANTHER" id="PTHR11908:SF132">
    <property type="entry name" value="ALDEHYDE OXIDASE 1-RELATED"/>
    <property type="match status" value="1"/>
</dbReference>
<dbReference type="Proteomes" id="UP000704176">
    <property type="component" value="Unassembled WGS sequence"/>
</dbReference>
<sequence length="785" mass="85022">MNETFKLERTSAPLAAEESGESMRHVHRPVPHDSGAKHVQGIAQYIDDIREPDGTLHIAIGQSPKARGRIVSLDLAIVRSQPGVVAVLTASDIPGKNDVSPSFGDDPLFAHAEVSFLGQALFAVVATTRDAARRAVRHAVVEIAEEAPSITVEDALPRDETVLPDYAFGRGDAEAAITQATYRLAGKFRVGGQEHFYLEGQVALAVPGEDGDIHVYSSTQHPTEVQHVVARVLDLPDAYVVCETRRMGGGFGGKESQATQWAVTAALAARVTGRACKLRLDRDDDFVLTGKRHDFRCDWQVGFDDEGRIEGYAVDLLARCGYSADLSGGVVDRAMFHADNAYWMPAARIASKRLKTNTVSNTAFRGFGGPQGMLAIEHVMDQIAWAMGRDPLDVRYANFYAPGRNFTPFGMEVEETDTLVDLVRRLEETSAYRARREEIAVFNASSPILKRGIALTPVKFGISFTLTHLNQAGALVHVYQDGSVHLNHGGTEMGQGLHIKVAQVVAEEFGITMERVRITATSTAKVPNTSPTAASSGSDLNGMAARIAAGAIKRRMAAYAASLYGVAEDEIEFRDDRVFVGNESLSFTELAKKCVLGRVPLSEAGHYQTPKITWNRETATGRPFFYFAYGAACSEVIVDTLTGENRLLRADILHDVGRSLNPAIDIGQIEGGFVQGMGWLTTEELVFASDGRLLTHAPSTYKIPVASDVPADFRVALYPNSNREETVYRSKAVGEPPLMLANSVFCALCDAVHSVDPAKPVPLDAPATPEAILRACEALRGRSMG</sequence>
<dbReference type="InterPro" id="IPR000674">
    <property type="entry name" value="Ald_Oxase/Xan_DH_a/b"/>
</dbReference>
<dbReference type="InterPro" id="IPR016208">
    <property type="entry name" value="Ald_Oxase/xanthine_DH-like"/>
</dbReference>
<evidence type="ECO:0000256" key="2">
    <source>
        <dbReference type="ARBA" id="ARBA00023002"/>
    </source>
</evidence>
<dbReference type="PANTHER" id="PTHR11908">
    <property type="entry name" value="XANTHINE DEHYDROGENASE"/>
    <property type="match status" value="1"/>
</dbReference>
<evidence type="ECO:0000259" key="4">
    <source>
        <dbReference type="SMART" id="SM01008"/>
    </source>
</evidence>
<protein>
    <submittedName>
        <fullName evidence="5">Xanthine dehydrogenase molybdopterin binding subunit</fullName>
        <ecNumber evidence="5">1.17.1.4</ecNumber>
    </submittedName>
</protein>
<feature type="domain" description="Aldehyde oxidase/xanthine dehydrogenase a/b hammerhead" evidence="4">
    <location>
        <begin position="40"/>
        <end position="147"/>
    </location>
</feature>
<dbReference type="Gene3D" id="3.90.1170.50">
    <property type="entry name" value="Aldehyde oxidase/xanthine dehydrogenase, a/b hammerhead"/>
    <property type="match status" value="1"/>
</dbReference>
<dbReference type="SUPFAM" id="SSF56003">
    <property type="entry name" value="Molybdenum cofactor-binding domain"/>
    <property type="match status" value="1"/>
</dbReference>
<dbReference type="InterPro" id="IPR014309">
    <property type="entry name" value="Xanthine_DH_Mopterin-bd_su"/>
</dbReference>
<dbReference type="SUPFAM" id="SSF54665">
    <property type="entry name" value="CO dehydrogenase molybdoprotein N-domain-like"/>
    <property type="match status" value="1"/>
</dbReference>
<proteinExistence type="predicted"/>
<dbReference type="Pfam" id="PF01315">
    <property type="entry name" value="Ald_Xan_dh_C"/>
    <property type="match status" value="1"/>
</dbReference>
<organism evidence="5 6">
    <name type="scientific">Microvirga puerhi</name>
    <dbReference type="NCBI Taxonomy" id="2876078"/>
    <lineage>
        <taxon>Bacteria</taxon>
        <taxon>Pseudomonadati</taxon>
        <taxon>Pseudomonadota</taxon>
        <taxon>Alphaproteobacteria</taxon>
        <taxon>Hyphomicrobiales</taxon>
        <taxon>Methylobacteriaceae</taxon>
        <taxon>Microvirga</taxon>
    </lineage>
</organism>
<reference evidence="5 6" key="1">
    <citation type="submission" date="2021-09" db="EMBL/GenBank/DDBJ databases">
        <title>The complete genome sequence of a new microorganism.</title>
        <authorList>
            <person name="Zi Z."/>
        </authorList>
    </citation>
    <scope>NUCLEOTIDE SEQUENCE [LARGE SCALE GENOMIC DNA]</scope>
    <source>
        <strain evidence="5 6">WGZ8</strain>
    </source>
</reference>
<dbReference type="SMART" id="SM01008">
    <property type="entry name" value="Ald_Xan_dh_C"/>
    <property type="match status" value="1"/>
</dbReference>
<evidence type="ECO:0000256" key="1">
    <source>
        <dbReference type="ARBA" id="ARBA00022505"/>
    </source>
</evidence>
<dbReference type="Pfam" id="PF20256">
    <property type="entry name" value="MoCoBD_2"/>
    <property type="match status" value="1"/>
</dbReference>
<accession>A0ABS7VLL9</accession>
<dbReference type="NCBIfam" id="TIGR02965">
    <property type="entry name" value="xanthine_xdhB"/>
    <property type="match status" value="1"/>
</dbReference>
<feature type="region of interest" description="Disordered" evidence="3">
    <location>
        <begin position="1"/>
        <end position="34"/>
    </location>
</feature>
<evidence type="ECO:0000313" key="6">
    <source>
        <dbReference type="Proteomes" id="UP000704176"/>
    </source>
</evidence>
<name>A0ABS7VLL9_9HYPH</name>
<dbReference type="InterPro" id="IPR037165">
    <property type="entry name" value="AldOxase/xan_DH_Mopterin-bd_sf"/>
</dbReference>
<dbReference type="InterPro" id="IPR046867">
    <property type="entry name" value="AldOxase/xan_DH_MoCoBD2"/>
</dbReference>
<keyword evidence="1" id="KW-0500">Molybdenum</keyword>
<dbReference type="EMBL" id="JAIRBM010000005">
    <property type="protein sequence ID" value="MBZ6076442.1"/>
    <property type="molecule type" value="Genomic_DNA"/>
</dbReference>
<keyword evidence="2 5" id="KW-0560">Oxidoreductase</keyword>
<evidence type="ECO:0000313" key="5">
    <source>
        <dbReference type="EMBL" id="MBZ6076442.1"/>
    </source>
</evidence>